<feature type="compositionally biased region" description="Basic and acidic residues" evidence="1">
    <location>
        <begin position="147"/>
        <end position="163"/>
    </location>
</feature>
<dbReference type="Pfam" id="PF11500">
    <property type="entry name" value="Cut12"/>
    <property type="match status" value="1"/>
</dbReference>
<evidence type="ECO:0000313" key="4">
    <source>
        <dbReference type="Proteomes" id="UP001302126"/>
    </source>
</evidence>
<dbReference type="EMBL" id="MU864373">
    <property type="protein sequence ID" value="KAK4189637.1"/>
    <property type="molecule type" value="Genomic_DNA"/>
</dbReference>
<feature type="compositionally biased region" description="Low complexity" evidence="1">
    <location>
        <begin position="563"/>
        <end position="573"/>
    </location>
</feature>
<feature type="compositionally biased region" description="Low complexity" evidence="1">
    <location>
        <begin position="80"/>
        <end position="90"/>
    </location>
</feature>
<reference evidence="3" key="2">
    <citation type="submission" date="2023-05" db="EMBL/GenBank/DDBJ databases">
        <authorList>
            <consortium name="Lawrence Berkeley National Laboratory"/>
            <person name="Steindorff A."/>
            <person name="Hensen N."/>
            <person name="Bonometti L."/>
            <person name="Westerberg I."/>
            <person name="Brannstrom I.O."/>
            <person name="Guillou S."/>
            <person name="Cros-Aarteil S."/>
            <person name="Calhoun S."/>
            <person name="Haridas S."/>
            <person name="Kuo A."/>
            <person name="Mondo S."/>
            <person name="Pangilinan J."/>
            <person name="Riley R."/>
            <person name="Labutti K."/>
            <person name="Andreopoulos B."/>
            <person name="Lipzen A."/>
            <person name="Chen C."/>
            <person name="Yanf M."/>
            <person name="Daum C."/>
            <person name="Ng V."/>
            <person name="Clum A."/>
            <person name="Ohm R."/>
            <person name="Martin F."/>
            <person name="Silar P."/>
            <person name="Natvig D."/>
            <person name="Lalanne C."/>
            <person name="Gautier V."/>
            <person name="Ament-Velasquez S.L."/>
            <person name="Kruys A."/>
            <person name="Hutchinson M.I."/>
            <person name="Powell A.J."/>
            <person name="Barry K."/>
            <person name="Miller A.N."/>
            <person name="Grigoriev I.V."/>
            <person name="Debuchy R."/>
            <person name="Gladieux P."/>
            <person name="Thoren M.H."/>
            <person name="Johannesson H."/>
        </authorList>
    </citation>
    <scope>NUCLEOTIDE SEQUENCE</scope>
    <source>
        <strain evidence="3">PSN309</strain>
    </source>
</reference>
<feature type="compositionally biased region" description="Polar residues" evidence="1">
    <location>
        <begin position="464"/>
        <end position="479"/>
    </location>
</feature>
<feature type="region of interest" description="Disordered" evidence="1">
    <location>
        <begin position="307"/>
        <end position="335"/>
    </location>
</feature>
<feature type="domain" description="Spindle pole body-associated protein cut12" evidence="2">
    <location>
        <begin position="136"/>
        <end position="271"/>
    </location>
</feature>
<feature type="compositionally biased region" description="Basic and acidic residues" evidence="1">
    <location>
        <begin position="366"/>
        <end position="384"/>
    </location>
</feature>
<evidence type="ECO:0000259" key="2">
    <source>
        <dbReference type="Pfam" id="PF11500"/>
    </source>
</evidence>
<keyword evidence="4" id="KW-1185">Reference proteome</keyword>
<name>A0AAN7AKQ1_9PEZI</name>
<dbReference type="Proteomes" id="UP001302126">
    <property type="component" value="Unassembled WGS sequence"/>
</dbReference>
<feature type="region of interest" description="Disordered" evidence="1">
    <location>
        <begin position="47"/>
        <end position="199"/>
    </location>
</feature>
<dbReference type="InterPro" id="IPR021589">
    <property type="entry name" value="Cut12"/>
</dbReference>
<feature type="compositionally biased region" description="Polar residues" evidence="1">
    <location>
        <begin position="518"/>
        <end position="531"/>
    </location>
</feature>
<accession>A0AAN7AKQ1</accession>
<feature type="region of interest" description="Disordered" evidence="1">
    <location>
        <begin position="498"/>
        <end position="531"/>
    </location>
</feature>
<feature type="compositionally biased region" description="Basic and acidic residues" evidence="1">
    <location>
        <begin position="307"/>
        <end position="320"/>
    </location>
</feature>
<comment type="caution">
    <text evidence="3">The sequence shown here is derived from an EMBL/GenBank/DDBJ whole genome shotgun (WGS) entry which is preliminary data.</text>
</comment>
<feature type="compositionally biased region" description="Acidic residues" evidence="1">
    <location>
        <begin position="170"/>
        <end position="188"/>
    </location>
</feature>
<feature type="compositionally biased region" description="Basic and acidic residues" evidence="1">
    <location>
        <begin position="601"/>
        <end position="614"/>
    </location>
</feature>
<proteinExistence type="predicted"/>
<dbReference type="AlphaFoldDB" id="A0AAN7AKQ1"/>
<feature type="compositionally biased region" description="Basic and acidic residues" evidence="1">
    <location>
        <begin position="505"/>
        <end position="517"/>
    </location>
</feature>
<feature type="region of interest" description="Disordered" evidence="1">
    <location>
        <begin position="556"/>
        <end position="632"/>
    </location>
</feature>
<feature type="region of interest" description="Disordered" evidence="1">
    <location>
        <begin position="439"/>
        <end position="482"/>
    </location>
</feature>
<gene>
    <name evidence="3" type="ORF">QBC35DRAFT_133219</name>
</gene>
<feature type="region of interest" description="Disordered" evidence="1">
    <location>
        <begin position="366"/>
        <end position="392"/>
    </location>
</feature>
<evidence type="ECO:0000256" key="1">
    <source>
        <dbReference type="SAM" id="MobiDB-lite"/>
    </source>
</evidence>
<sequence>MISWALKRNSDNARDATAGGGDDTTQLDVPDTPAPVFAVRALKTALFGTPARRTSVKKAASPQRNDNTAALPEKSPARPPGILLTPGTGTTRRKRVSFGHDVKQGSGGAPRNSTSGLPNDAPGWAERPADTPIPKAKPKTKLQQALEDSRRSKDDESTTDTKDFALQGTEADDAWEEIDDESDLDTDVTTDLNEPHSRSGRYWKSEFETYHADAKAEMEKLVKYKQLAKSYAKMKDTEALELNQRLKEEQEKVKAMENKLEELSRQANIKARRNGGRHDAHQIDELEKQSALARDYKAQVEELEEMLRGTIDEDKPESKTGRPRRIASPRTQQMLLETNLELRRARRQLKELESLREERDRLRSDLKFAEQRANKLGDENRKLSGELSKSTLKAQELEKNLGGIKETYEKLKTDAKTSRAQAEEVLKHKNERIKELQEELATLKAETRRANRASRTTSLDEPRTSTNNERSTALKSSLETAEENKRLLRELDELKRATNGLLSSDKPKTAGERRTTEGYRQTSLYRDDPTLTTSRALRQKIDRDLGKVDTAAVLNDRANLQDSTSSSGRSAHSSQEDDLSRTPSRTSSRPRSSWTSFPSRNSKDAVEDEREKRAASRASLVQAKKLPPRPLSVADADTTEIDLVQGNFARLGGPQIGAGRNGGDGGGGGVADSSAVWSNMNTSRLSMPADRAAAAVWRVNQKRIARGLPPLDRNKENVRLR</sequence>
<feature type="region of interest" description="Disordered" evidence="1">
    <location>
        <begin position="1"/>
        <end position="32"/>
    </location>
</feature>
<evidence type="ECO:0000313" key="3">
    <source>
        <dbReference type="EMBL" id="KAK4189637.1"/>
    </source>
</evidence>
<reference evidence="3" key="1">
    <citation type="journal article" date="2023" name="Mol. Phylogenet. Evol.">
        <title>Genome-scale phylogeny and comparative genomics of the fungal order Sordariales.</title>
        <authorList>
            <person name="Hensen N."/>
            <person name="Bonometti L."/>
            <person name="Westerberg I."/>
            <person name="Brannstrom I.O."/>
            <person name="Guillou S."/>
            <person name="Cros-Aarteil S."/>
            <person name="Calhoun S."/>
            <person name="Haridas S."/>
            <person name="Kuo A."/>
            <person name="Mondo S."/>
            <person name="Pangilinan J."/>
            <person name="Riley R."/>
            <person name="LaButti K."/>
            <person name="Andreopoulos B."/>
            <person name="Lipzen A."/>
            <person name="Chen C."/>
            <person name="Yan M."/>
            <person name="Daum C."/>
            <person name="Ng V."/>
            <person name="Clum A."/>
            <person name="Steindorff A."/>
            <person name="Ohm R.A."/>
            <person name="Martin F."/>
            <person name="Silar P."/>
            <person name="Natvig D.O."/>
            <person name="Lalanne C."/>
            <person name="Gautier V."/>
            <person name="Ament-Velasquez S.L."/>
            <person name="Kruys A."/>
            <person name="Hutchinson M.I."/>
            <person name="Powell A.J."/>
            <person name="Barry K."/>
            <person name="Miller A.N."/>
            <person name="Grigoriev I.V."/>
            <person name="Debuchy R."/>
            <person name="Gladieux P."/>
            <person name="Hiltunen Thoren M."/>
            <person name="Johannesson H."/>
        </authorList>
    </citation>
    <scope>NUCLEOTIDE SEQUENCE</scope>
    <source>
        <strain evidence="3">PSN309</strain>
    </source>
</reference>
<feature type="compositionally biased region" description="Low complexity" evidence="1">
    <location>
        <begin position="581"/>
        <end position="600"/>
    </location>
</feature>
<protein>
    <submittedName>
        <fullName evidence="3">Spindle pole body formation-associated protein-domain-containing protein</fullName>
    </submittedName>
</protein>
<organism evidence="3 4">
    <name type="scientific">Podospora australis</name>
    <dbReference type="NCBI Taxonomy" id="1536484"/>
    <lineage>
        <taxon>Eukaryota</taxon>
        <taxon>Fungi</taxon>
        <taxon>Dikarya</taxon>
        <taxon>Ascomycota</taxon>
        <taxon>Pezizomycotina</taxon>
        <taxon>Sordariomycetes</taxon>
        <taxon>Sordariomycetidae</taxon>
        <taxon>Sordariales</taxon>
        <taxon>Podosporaceae</taxon>
        <taxon>Podospora</taxon>
    </lineage>
</organism>